<name>A0A9W8URW4_AKAMU</name>
<dbReference type="Pfam" id="PF00293">
    <property type="entry name" value="NUDIX"/>
    <property type="match status" value="1"/>
</dbReference>
<keyword evidence="1" id="KW-0378">Hydrolase</keyword>
<organism evidence="3 4">
    <name type="scientific">Akanthomyces muscarius</name>
    <name type="common">Entomopathogenic fungus</name>
    <name type="synonym">Lecanicillium muscarium</name>
    <dbReference type="NCBI Taxonomy" id="2231603"/>
    <lineage>
        <taxon>Eukaryota</taxon>
        <taxon>Fungi</taxon>
        <taxon>Dikarya</taxon>
        <taxon>Ascomycota</taxon>
        <taxon>Pezizomycotina</taxon>
        <taxon>Sordariomycetes</taxon>
        <taxon>Hypocreomycetidae</taxon>
        <taxon>Hypocreales</taxon>
        <taxon>Cordycipitaceae</taxon>
        <taxon>Akanthomyces</taxon>
    </lineage>
</organism>
<dbReference type="SUPFAM" id="SSF55811">
    <property type="entry name" value="Nudix"/>
    <property type="match status" value="1"/>
</dbReference>
<dbReference type="CDD" id="cd04678">
    <property type="entry name" value="NUDIX_MTH2_Nudt15"/>
    <property type="match status" value="1"/>
</dbReference>
<evidence type="ECO:0000256" key="1">
    <source>
        <dbReference type="ARBA" id="ARBA00022801"/>
    </source>
</evidence>
<proteinExistence type="predicted"/>
<dbReference type="EMBL" id="JAJHUN010000001">
    <property type="protein sequence ID" value="KAJ4165221.1"/>
    <property type="molecule type" value="Genomic_DNA"/>
</dbReference>
<dbReference type="RefSeq" id="XP_056060136.1">
    <property type="nucleotide sequence ID" value="XM_056204819.1"/>
</dbReference>
<dbReference type="GeneID" id="80894021"/>
<protein>
    <recommendedName>
        <fullName evidence="2">Nudix hydrolase domain-containing protein</fullName>
    </recommendedName>
</protein>
<dbReference type="InterPro" id="IPR020476">
    <property type="entry name" value="Nudix_hydrolase"/>
</dbReference>
<dbReference type="GO" id="GO:0005829">
    <property type="term" value="C:cytosol"/>
    <property type="evidence" value="ECO:0007669"/>
    <property type="project" value="TreeGrafter"/>
</dbReference>
<dbReference type="Proteomes" id="UP001144673">
    <property type="component" value="Chromosome 1"/>
</dbReference>
<dbReference type="GO" id="GO:0035539">
    <property type="term" value="F:8-oxo-7,8-dihydrodeoxyguanosine triphosphate pyrophosphatase activity"/>
    <property type="evidence" value="ECO:0007669"/>
    <property type="project" value="TreeGrafter"/>
</dbReference>
<evidence type="ECO:0000259" key="2">
    <source>
        <dbReference type="PROSITE" id="PS51462"/>
    </source>
</evidence>
<feature type="domain" description="Nudix hydrolase" evidence="2">
    <location>
        <begin position="9"/>
        <end position="145"/>
    </location>
</feature>
<dbReference type="PANTHER" id="PTHR16099:SF5">
    <property type="entry name" value="NUCLEOTIDE TRIPHOSPHATE DIPHOSPHATASE NUDT15"/>
    <property type="match status" value="1"/>
</dbReference>
<evidence type="ECO:0000313" key="3">
    <source>
        <dbReference type="EMBL" id="KAJ4165221.1"/>
    </source>
</evidence>
<gene>
    <name evidence="3" type="ORF">LMH87_006862</name>
</gene>
<keyword evidence="4" id="KW-1185">Reference proteome</keyword>
<dbReference type="PANTHER" id="PTHR16099">
    <property type="entry name" value="8-OXO-DGTP DIPHOSPHATES NUDT15"/>
    <property type="match status" value="1"/>
</dbReference>
<dbReference type="FunFam" id="3.90.79.10:FF:000060">
    <property type="entry name" value="Nudix hydrolase 1"/>
    <property type="match status" value="1"/>
</dbReference>
<dbReference type="InterPro" id="IPR015797">
    <property type="entry name" value="NUDIX_hydrolase-like_dom_sf"/>
</dbReference>
<dbReference type="GO" id="GO:0006203">
    <property type="term" value="P:dGTP catabolic process"/>
    <property type="evidence" value="ECO:0007669"/>
    <property type="project" value="TreeGrafter"/>
</dbReference>
<dbReference type="Gene3D" id="3.90.79.10">
    <property type="entry name" value="Nucleoside Triphosphate Pyrophosphohydrolase"/>
    <property type="match status" value="1"/>
</dbReference>
<evidence type="ECO:0000313" key="4">
    <source>
        <dbReference type="Proteomes" id="UP001144673"/>
    </source>
</evidence>
<sequence length="159" mass="17671">MTTQAPKPRPSVGVSVAVVNPKGQVLFSKRKGSHGAGTWQFPGGHLEHGKTPLECAEDEVQEETGLLVTGVKIVTLTNDIFEAEGKHYVTLFAKCTMNDPDAIPEHKEKDKCEGWEWWSWEKFFSGKETGVAESNELFLPLKNLLKEFSSVDELKAAFH</sequence>
<dbReference type="KEGG" id="amus:LMH87_006862"/>
<dbReference type="InterPro" id="IPR000086">
    <property type="entry name" value="NUDIX_hydrolase_dom"/>
</dbReference>
<comment type="caution">
    <text evidence="3">The sequence shown here is derived from an EMBL/GenBank/DDBJ whole genome shotgun (WGS) entry which is preliminary data.</text>
</comment>
<dbReference type="PROSITE" id="PS51462">
    <property type="entry name" value="NUDIX"/>
    <property type="match status" value="1"/>
</dbReference>
<dbReference type="PRINTS" id="PR00502">
    <property type="entry name" value="NUDIXFAMILY"/>
</dbReference>
<dbReference type="AlphaFoldDB" id="A0A9W8URW4"/>
<accession>A0A9W8URW4</accession>
<reference evidence="3" key="1">
    <citation type="journal article" date="2023" name="Access Microbiol">
        <title>De-novo genome assembly for Akanthomyces muscarius, a biocontrol agent of insect agricultural pests.</title>
        <authorList>
            <person name="Erdos Z."/>
            <person name="Studholme D.J."/>
            <person name="Raymond B."/>
            <person name="Sharma M."/>
        </authorList>
    </citation>
    <scope>NUCLEOTIDE SEQUENCE</scope>
    <source>
        <strain evidence="3">Ve6</strain>
    </source>
</reference>